<protein>
    <recommendedName>
        <fullName evidence="5">MYND-type domain-containing protein</fullName>
    </recommendedName>
</protein>
<dbReference type="Gene3D" id="6.10.140.2220">
    <property type="match status" value="1"/>
</dbReference>
<keyword evidence="7" id="KW-1185">Reference proteome</keyword>
<keyword evidence="3" id="KW-0862">Zinc</keyword>
<proteinExistence type="predicted"/>
<dbReference type="Proteomes" id="UP001054902">
    <property type="component" value="Unassembled WGS sequence"/>
</dbReference>
<dbReference type="PROSITE" id="PS50865">
    <property type="entry name" value="ZF_MYND_2"/>
    <property type="match status" value="1"/>
</dbReference>
<name>A0AAD3D4Q9_9STRA</name>
<evidence type="ECO:0000256" key="4">
    <source>
        <dbReference type="PROSITE-ProRule" id="PRU00134"/>
    </source>
</evidence>
<dbReference type="SUPFAM" id="SSF144232">
    <property type="entry name" value="HIT/MYND zinc finger-like"/>
    <property type="match status" value="1"/>
</dbReference>
<gene>
    <name evidence="6" type="ORF">CTEN210_12500</name>
</gene>
<feature type="domain" description="MYND-type" evidence="5">
    <location>
        <begin position="286"/>
        <end position="336"/>
    </location>
</feature>
<evidence type="ECO:0000256" key="3">
    <source>
        <dbReference type="ARBA" id="ARBA00022833"/>
    </source>
</evidence>
<keyword evidence="2 4" id="KW-0863">Zinc-finger</keyword>
<evidence type="ECO:0000313" key="7">
    <source>
        <dbReference type="Proteomes" id="UP001054902"/>
    </source>
</evidence>
<evidence type="ECO:0000256" key="2">
    <source>
        <dbReference type="ARBA" id="ARBA00022771"/>
    </source>
</evidence>
<dbReference type="InterPro" id="IPR002893">
    <property type="entry name" value="Znf_MYND"/>
</dbReference>
<evidence type="ECO:0000256" key="1">
    <source>
        <dbReference type="ARBA" id="ARBA00022723"/>
    </source>
</evidence>
<dbReference type="AlphaFoldDB" id="A0AAD3D4Q9"/>
<evidence type="ECO:0000259" key="5">
    <source>
        <dbReference type="PROSITE" id="PS50865"/>
    </source>
</evidence>
<dbReference type="EMBL" id="BLLK01000051">
    <property type="protein sequence ID" value="GFH56024.1"/>
    <property type="molecule type" value="Genomic_DNA"/>
</dbReference>
<accession>A0AAD3D4Q9</accession>
<dbReference type="GO" id="GO:0008270">
    <property type="term" value="F:zinc ion binding"/>
    <property type="evidence" value="ECO:0007669"/>
    <property type="project" value="UniProtKB-KW"/>
</dbReference>
<keyword evidence="1" id="KW-0479">Metal-binding</keyword>
<reference evidence="6 7" key="1">
    <citation type="journal article" date="2021" name="Sci. Rep.">
        <title>The genome of the diatom Chaetoceros tenuissimus carries an ancient integrated fragment of an extant virus.</title>
        <authorList>
            <person name="Hongo Y."/>
            <person name="Kimura K."/>
            <person name="Takaki Y."/>
            <person name="Yoshida Y."/>
            <person name="Baba S."/>
            <person name="Kobayashi G."/>
            <person name="Nagasaki K."/>
            <person name="Hano T."/>
            <person name="Tomaru Y."/>
        </authorList>
    </citation>
    <scope>NUCLEOTIDE SEQUENCE [LARGE SCALE GENOMIC DNA]</scope>
    <source>
        <strain evidence="6 7">NIES-3715</strain>
    </source>
</reference>
<evidence type="ECO:0000313" key="6">
    <source>
        <dbReference type="EMBL" id="GFH56024.1"/>
    </source>
</evidence>
<organism evidence="6 7">
    <name type="scientific">Chaetoceros tenuissimus</name>
    <dbReference type="NCBI Taxonomy" id="426638"/>
    <lineage>
        <taxon>Eukaryota</taxon>
        <taxon>Sar</taxon>
        <taxon>Stramenopiles</taxon>
        <taxon>Ochrophyta</taxon>
        <taxon>Bacillariophyta</taxon>
        <taxon>Coscinodiscophyceae</taxon>
        <taxon>Chaetocerotophycidae</taxon>
        <taxon>Chaetocerotales</taxon>
        <taxon>Chaetocerotaceae</taxon>
        <taxon>Chaetoceros</taxon>
    </lineage>
</organism>
<sequence length="391" mass="45548">MGKKGKRNKQKDAKKEADKVIRESGKLMVGAYTDGREGLFSKAVKQMRVAIQLLESKKELMVYTRDEHVSGLFSLMTFEYERKNFKAAIDSYNLVMGGSKHKTCSPQFRGTFYLYYQLIMLRLCGRECKLSDFAHYISRQGNRITNVICMEAIVAFRAQKQFDSAIGLEKACGSMIWSPLESKLSLALTYLEQYRLDFHRRPQLRSTDFYIMNSLITSLQVEYPIEYYTRFEYCLVLAQWYYLTHTLIDNKEQRERMIDATPEMVEAILTSGSPLPQHSKLSEDSCYTCGQAATSTEVQFVCSGCRVACYCSIDHQRMTWKNEAWKGICIGHEILCPLYKAHRKYKEATKSRDKEKESRMRRRFDRECVRFLADGLDLKDKCFPCEYQSML</sequence>
<comment type="caution">
    <text evidence="6">The sequence shown here is derived from an EMBL/GenBank/DDBJ whole genome shotgun (WGS) entry which is preliminary data.</text>
</comment>